<gene>
    <name evidence="1" type="ORF">PVAG01_03507</name>
</gene>
<protein>
    <submittedName>
        <fullName evidence="1">Uncharacterized protein</fullName>
    </submittedName>
</protein>
<comment type="caution">
    <text evidence="1">The sequence shown here is derived from an EMBL/GenBank/DDBJ whole genome shotgun (WGS) entry which is preliminary data.</text>
</comment>
<dbReference type="EMBL" id="JBFCZG010000003">
    <property type="protein sequence ID" value="KAL3424226.1"/>
    <property type="molecule type" value="Genomic_DNA"/>
</dbReference>
<sequence>MNQVQYSIATTWLFLSISYRPPTRQARETMTFIFDPRYNNY</sequence>
<name>A0ABR4PLM0_9HELO</name>
<evidence type="ECO:0000313" key="2">
    <source>
        <dbReference type="Proteomes" id="UP001629113"/>
    </source>
</evidence>
<dbReference type="Proteomes" id="UP001629113">
    <property type="component" value="Unassembled WGS sequence"/>
</dbReference>
<accession>A0ABR4PLM0</accession>
<organism evidence="1 2">
    <name type="scientific">Phlyctema vagabunda</name>
    <dbReference type="NCBI Taxonomy" id="108571"/>
    <lineage>
        <taxon>Eukaryota</taxon>
        <taxon>Fungi</taxon>
        <taxon>Dikarya</taxon>
        <taxon>Ascomycota</taxon>
        <taxon>Pezizomycotina</taxon>
        <taxon>Leotiomycetes</taxon>
        <taxon>Helotiales</taxon>
        <taxon>Dermateaceae</taxon>
        <taxon>Phlyctema</taxon>
    </lineage>
</organism>
<proteinExistence type="predicted"/>
<reference evidence="1 2" key="1">
    <citation type="submission" date="2024-06" db="EMBL/GenBank/DDBJ databases">
        <title>Complete genome of Phlyctema vagabunda strain 19-DSS-EL-015.</title>
        <authorList>
            <person name="Fiorenzani C."/>
        </authorList>
    </citation>
    <scope>NUCLEOTIDE SEQUENCE [LARGE SCALE GENOMIC DNA]</scope>
    <source>
        <strain evidence="1 2">19-DSS-EL-015</strain>
    </source>
</reference>
<evidence type="ECO:0000313" key="1">
    <source>
        <dbReference type="EMBL" id="KAL3424226.1"/>
    </source>
</evidence>
<keyword evidence="2" id="KW-1185">Reference proteome</keyword>